<dbReference type="OMA" id="NEPTHET"/>
<feature type="domain" description="Calcineurin-like phosphoesterase" evidence="1">
    <location>
        <begin position="68"/>
        <end position="245"/>
    </location>
</feature>
<dbReference type="RefSeq" id="XP_014255705.1">
    <property type="nucleotide sequence ID" value="XM_014400219.2"/>
</dbReference>
<dbReference type="InterPro" id="IPR051918">
    <property type="entry name" value="STPP_CPPED1"/>
</dbReference>
<dbReference type="InterPro" id="IPR029052">
    <property type="entry name" value="Metallo-depent_PP-like"/>
</dbReference>
<accession>A0A8I6S4P3</accession>
<dbReference type="GeneID" id="106670143"/>
<keyword evidence="3" id="KW-1185">Reference proteome</keyword>
<sequence>MQSLDETNRKVINEYKKFNEEDEKTWKGPFYFVQGADCQFGLIARYLEKKETPNWDKEIALSKKCVELINSLEPKPKFFVICGDLADAYPEPGTATIREKQVIDFHKIFGRVDKSIPVVCLCGNHDVGEQPTIEAVSTYKSDFGDDYFSFWAGGVLFICLNSQYFVDGSKILDLVKSQNEWLDEQLELSKNSKNGAVIFQHIAPFIDDPECEDTYFCLKRSVRKSLMDKWLKAGVRYVFCGHCHHNAGGMYKSLECIITTAIGGQIGGDSAGFRIVKVYDNSIKHDYYAFENVPKSVKL</sequence>
<dbReference type="PANTHER" id="PTHR43143:SF1">
    <property type="entry name" value="SERINE_THREONINE-PROTEIN PHOSPHATASE CPPED1"/>
    <property type="match status" value="1"/>
</dbReference>
<proteinExistence type="predicted"/>
<name>A0A8I6S4P3_CIMLE</name>
<protein>
    <recommendedName>
        <fullName evidence="1">Calcineurin-like phosphoesterase domain-containing protein</fullName>
    </recommendedName>
</protein>
<dbReference type="Gene3D" id="3.60.21.10">
    <property type="match status" value="1"/>
</dbReference>
<organism evidence="2 3">
    <name type="scientific">Cimex lectularius</name>
    <name type="common">Bed bug</name>
    <name type="synonym">Acanthia lectularia</name>
    <dbReference type="NCBI Taxonomy" id="79782"/>
    <lineage>
        <taxon>Eukaryota</taxon>
        <taxon>Metazoa</taxon>
        <taxon>Ecdysozoa</taxon>
        <taxon>Arthropoda</taxon>
        <taxon>Hexapoda</taxon>
        <taxon>Insecta</taxon>
        <taxon>Pterygota</taxon>
        <taxon>Neoptera</taxon>
        <taxon>Paraneoptera</taxon>
        <taxon>Hemiptera</taxon>
        <taxon>Heteroptera</taxon>
        <taxon>Panheteroptera</taxon>
        <taxon>Cimicomorpha</taxon>
        <taxon>Cimicidae</taxon>
        <taxon>Cimex</taxon>
    </lineage>
</organism>
<dbReference type="KEGG" id="clec:106670143"/>
<dbReference type="Pfam" id="PF00149">
    <property type="entry name" value="Metallophos"/>
    <property type="match status" value="1"/>
</dbReference>
<evidence type="ECO:0000259" key="1">
    <source>
        <dbReference type="Pfam" id="PF00149"/>
    </source>
</evidence>
<evidence type="ECO:0000313" key="2">
    <source>
        <dbReference type="EnsemblMetazoa" id="XP_014255705.1"/>
    </source>
</evidence>
<dbReference type="EnsemblMetazoa" id="XM_014400219.2">
    <property type="protein sequence ID" value="XP_014255705.1"/>
    <property type="gene ID" value="LOC106670143"/>
</dbReference>
<dbReference type="InterPro" id="IPR004843">
    <property type="entry name" value="Calcineurin-like_PHP"/>
</dbReference>
<reference evidence="2" key="1">
    <citation type="submission" date="2022-01" db="UniProtKB">
        <authorList>
            <consortium name="EnsemblMetazoa"/>
        </authorList>
    </citation>
    <scope>IDENTIFICATION</scope>
</reference>
<dbReference type="PANTHER" id="PTHR43143">
    <property type="entry name" value="METALLOPHOSPHOESTERASE, CALCINEURIN SUPERFAMILY"/>
    <property type="match status" value="1"/>
</dbReference>
<dbReference type="GO" id="GO:0016787">
    <property type="term" value="F:hydrolase activity"/>
    <property type="evidence" value="ECO:0007669"/>
    <property type="project" value="InterPro"/>
</dbReference>
<dbReference type="SUPFAM" id="SSF56300">
    <property type="entry name" value="Metallo-dependent phosphatases"/>
    <property type="match status" value="1"/>
</dbReference>
<dbReference type="OrthoDB" id="45007at2759"/>
<dbReference type="AlphaFoldDB" id="A0A8I6S4P3"/>
<dbReference type="Proteomes" id="UP000494040">
    <property type="component" value="Unassembled WGS sequence"/>
</dbReference>
<evidence type="ECO:0000313" key="3">
    <source>
        <dbReference type="Proteomes" id="UP000494040"/>
    </source>
</evidence>